<dbReference type="InterPro" id="IPR000182">
    <property type="entry name" value="GNAT_dom"/>
</dbReference>
<dbReference type="InterPro" id="IPR016181">
    <property type="entry name" value="Acyl_CoA_acyltransferase"/>
</dbReference>
<dbReference type="GO" id="GO:0016747">
    <property type="term" value="F:acyltransferase activity, transferring groups other than amino-acyl groups"/>
    <property type="evidence" value="ECO:0007669"/>
    <property type="project" value="InterPro"/>
</dbReference>
<protein>
    <recommendedName>
        <fullName evidence="1">N-acetyltransferase domain-containing protein</fullName>
    </recommendedName>
</protein>
<accession>A0A0G1CLG6</accession>
<sequence>MNERIDEGKIILEKFIIIKNIEEQTEAEVYNLLYPLYSSVILQVLDELNGGSNAKIIREMTVKDMRRVWKIRNSPDVRILSFDTKYIPFATHKLWFKERIDNRNNHCYVLEISRGKQLHIIGYIRYLFEKKSYIVSIAIDLEFRGKGYGFYLLSKTLSILNTKKTILANIKKGNFVSIRLFSKVGFVAQPELSNRIIMSKINVRN</sequence>
<dbReference type="Gene3D" id="3.40.630.30">
    <property type="match status" value="1"/>
</dbReference>
<dbReference type="Proteomes" id="UP000034543">
    <property type="component" value="Unassembled WGS sequence"/>
</dbReference>
<evidence type="ECO:0000313" key="3">
    <source>
        <dbReference type="Proteomes" id="UP000034543"/>
    </source>
</evidence>
<gene>
    <name evidence="2" type="ORF">UV59_C0001G0055</name>
</gene>
<dbReference type="AlphaFoldDB" id="A0A0G1CLG6"/>
<reference evidence="2 3" key="1">
    <citation type="journal article" date="2015" name="Nature">
        <title>rRNA introns, odd ribosomes, and small enigmatic genomes across a large radiation of phyla.</title>
        <authorList>
            <person name="Brown C.T."/>
            <person name="Hug L.A."/>
            <person name="Thomas B.C."/>
            <person name="Sharon I."/>
            <person name="Castelle C.J."/>
            <person name="Singh A."/>
            <person name="Wilkins M.J."/>
            <person name="Williams K.H."/>
            <person name="Banfield J.F."/>
        </authorList>
    </citation>
    <scope>NUCLEOTIDE SEQUENCE [LARGE SCALE GENOMIC DNA]</scope>
</reference>
<dbReference type="CDD" id="cd04301">
    <property type="entry name" value="NAT_SF"/>
    <property type="match status" value="1"/>
</dbReference>
<comment type="caution">
    <text evidence="2">The sequence shown here is derived from an EMBL/GenBank/DDBJ whole genome shotgun (WGS) entry which is preliminary data.</text>
</comment>
<dbReference type="PROSITE" id="PS51186">
    <property type="entry name" value="GNAT"/>
    <property type="match status" value="1"/>
</dbReference>
<feature type="domain" description="N-acetyltransferase" evidence="1">
    <location>
        <begin position="55"/>
        <end position="203"/>
    </location>
</feature>
<evidence type="ECO:0000313" key="2">
    <source>
        <dbReference type="EMBL" id="KKS86332.1"/>
    </source>
</evidence>
<dbReference type="STRING" id="1618436.UV59_C0001G0055"/>
<organism evidence="2 3">
    <name type="scientific">Candidatus Gottesmanbacteria bacterium GW2011_GWA1_43_11</name>
    <dbReference type="NCBI Taxonomy" id="1618436"/>
    <lineage>
        <taxon>Bacteria</taxon>
        <taxon>Candidatus Gottesmaniibacteriota</taxon>
    </lineage>
</organism>
<dbReference type="EMBL" id="LCFB01000001">
    <property type="protein sequence ID" value="KKS86332.1"/>
    <property type="molecule type" value="Genomic_DNA"/>
</dbReference>
<proteinExistence type="predicted"/>
<evidence type="ECO:0000259" key="1">
    <source>
        <dbReference type="PROSITE" id="PS51186"/>
    </source>
</evidence>
<dbReference type="SUPFAM" id="SSF55729">
    <property type="entry name" value="Acyl-CoA N-acyltransferases (Nat)"/>
    <property type="match status" value="1"/>
</dbReference>
<name>A0A0G1CLG6_9BACT</name>
<dbReference type="Pfam" id="PF00583">
    <property type="entry name" value="Acetyltransf_1"/>
    <property type="match status" value="1"/>
</dbReference>